<evidence type="ECO:0000313" key="2">
    <source>
        <dbReference type="Proteomes" id="UP000789702"/>
    </source>
</evidence>
<dbReference type="EMBL" id="CAJVPU010010678">
    <property type="protein sequence ID" value="CAG8607805.1"/>
    <property type="molecule type" value="Genomic_DNA"/>
</dbReference>
<accession>A0ACA9MTJ3</accession>
<feature type="non-terminal residue" evidence="1">
    <location>
        <position position="90"/>
    </location>
</feature>
<protein>
    <submittedName>
        <fullName evidence="1">5429_t:CDS:1</fullName>
    </submittedName>
</protein>
<reference evidence="1" key="1">
    <citation type="submission" date="2021-06" db="EMBL/GenBank/DDBJ databases">
        <authorList>
            <person name="Kallberg Y."/>
            <person name="Tangrot J."/>
            <person name="Rosling A."/>
        </authorList>
    </citation>
    <scope>NUCLEOTIDE SEQUENCE</scope>
    <source>
        <strain evidence="1">IL203A</strain>
    </source>
</reference>
<name>A0ACA9MTJ3_9GLOM</name>
<gene>
    <name evidence="1" type="ORF">DHETER_LOCUS7509</name>
</gene>
<comment type="caution">
    <text evidence="1">The sequence shown here is derived from an EMBL/GenBank/DDBJ whole genome shotgun (WGS) entry which is preliminary data.</text>
</comment>
<keyword evidence="2" id="KW-1185">Reference proteome</keyword>
<dbReference type="Proteomes" id="UP000789702">
    <property type="component" value="Unassembled WGS sequence"/>
</dbReference>
<proteinExistence type="predicted"/>
<organism evidence="1 2">
    <name type="scientific">Dentiscutata heterogama</name>
    <dbReference type="NCBI Taxonomy" id="1316150"/>
    <lineage>
        <taxon>Eukaryota</taxon>
        <taxon>Fungi</taxon>
        <taxon>Fungi incertae sedis</taxon>
        <taxon>Mucoromycota</taxon>
        <taxon>Glomeromycotina</taxon>
        <taxon>Glomeromycetes</taxon>
        <taxon>Diversisporales</taxon>
        <taxon>Gigasporaceae</taxon>
        <taxon>Dentiscutata</taxon>
    </lineage>
</organism>
<evidence type="ECO:0000313" key="1">
    <source>
        <dbReference type="EMBL" id="CAG8607805.1"/>
    </source>
</evidence>
<sequence>MQQQTYNELPPAYTESCKTSDGSESCGREYNNHIYNGYTGYSAKVSECNLKVRMAFVRKVYTILFAQISLSTSVAALMMYNSSVKYWVQS</sequence>